<evidence type="ECO:0000313" key="4">
    <source>
        <dbReference type="Proteomes" id="UP000245207"/>
    </source>
</evidence>
<reference evidence="3 4" key="1">
    <citation type="journal article" date="2018" name="Mol. Plant">
        <title>The genome of Artemisia annua provides insight into the evolution of Asteraceae family and artemisinin biosynthesis.</title>
        <authorList>
            <person name="Shen Q."/>
            <person name="Zhang L."/>
            <person name="Liao Z."/>
            <person name="Wang S."/>
            <person name="Yan T."/>
            <person name="Shi P."/>
            <person name="Liu M."/>
            <person name="Fu X."/>
            <person name="Pan Q."/>
            <person name="Wang Y."/>
            <person name="Lv Z."/>
            <person name="Lu X."/>
            <person name="Zhang F."/>
            <person name="Jiang W."/>
            <person name="Ma Y."/>
            <person name="Chen M."/>
            <person name="Hao X."/>
            <person name="Li L."/>
            <person name="Tang Y."/>
            <person name="Lv G."/>
            <person name="Zhou Y."/>
            <person name="Sun X."/>
            <person name="Brodelius P.E."/>
            <person name="Rose J.K.C."/>
            <person name="Tang K."/>
        </authorList>
    </citation>
    <scope>NUCLEOTIDE SEQUENCE [LARGE SCALE GENOMIC DNA]</scope>
    <source>
        <strain evidence="4">cv. Huhao1</strain>
        <tissue evidence="3">Leaf</tissue>
    </source>
</reference>
<feature type="domain" description="Calponin-homology (CH)" evidence="2">
    <location>
        <begin position="15"/>
        <end position="137"/>
    </location>
</feature>
<accession>A0A2U1PZE2</accession>
<dbReference type="Proteomes" id="UP000245207">
    <property type="component" value="Unassembled WGS sequence"/>
</dbReference>
<dbReference type="GO" id="GO:0008093">
    <property type="term" value="F:cytoskeletal anchor activity"/>
    <property type="evidence" value="ECO:0007669"/>
    <property type="project" value="TreeGrafter"/>
</dbReference>
<keyword evidence="4" id="KW-1185">Reference proteome</keyword>
<dbReference type="CDD" id="cd00014">
    <property type="entry name" value="CH_SF"/>
    <property type="match status" value="1"/>
</dbReference>
<evidence type="ECO:0000313" key="3">
    <source>
        <dbReference type="EMBL" id="PWA91141.1"/>
    </source>
</evidence>
<dbReference type="InterPro" id="IPR001715">
    <property type="entry name" value="CH_dom"/>
</dbReference>
<evidence type="ECO:0000256" key="1">
    <source>
        <dbReference type="SAM" id="MobiDB-lite"/>
    </source>
</evidence>
<dbReference type="InterPro" id="IPR036872">
    <property type="entry name" value="CH_dom_sf"/>
</dbReference>
<dbReference type="GO" id="GO:0005884">
    <property type="term" value="C:actin filament"/>
    <property type="evidence" value="ECO:0007669"/>
    <property type="project" value="TreeGrafter"/>
</dbReference>
<proteinExistence type="predicted"/>
<evidence type="ECO:0000259" key="2">
    <source>
        <dbReference type="PROSITE" id="PS50021"/>
    </source>
</evidence>
<dbReference type="EMBL" id="PKPP01000568">
    <property type="protein sequence ID" value="PWA91141.1"/>
    <property type="molecule type" value="Genomic_DNA"/>
</dbReference>
<dbReference type="PANTHER" id="PTHR46756">
    <property type="entry name" value="TRANSGELIN"/>
    <property type="match status" value="1"/>
</dbReference>
<dbReference type="Gene3D" id="1.10.418.10">
    <property type="entry name" value="Calponin-like domain"/>
    <property type="match status" value="1"/>
</dbReference>
<organism evidence="3 4">
    <name type="scientific">Artemisia annua</name>
    <name type="common">Sweet wormwood</name>
    <dbReference type="NCBI Taxonomy" id="35608"/>
    <lineage>
        <taxon>Eukaryota</taxon>
        <taxon>Viridiplantae</taxon>
        <taxon>Streptophyta</taxon>
        <taxon>Embryophyta</taxon>
        <taxon>Tracheophyta</taxon>
        <taxon>Spermatophyta</taxon>
        <taxon>Magnoliopsida</taxon>
        <taxon>eudicotyledons</taxon>
        <taxon>Gunneridae</taxon>
        <taxon>Pentapetalae</taxon>
        <taxon>asterids</taxon>
        <taxon>campanulids</taxon>
        <taxon>Asterales</taxon>
        <taxon>Asteraceae</taxon>
        <taxon>Asteroideae</taxon>
        <taxon>Anthemideae</taxon>
        <taxon>Artemisiinae</taxon>
        <taxon>Artemisia</taxon>
    </lineage>
</organism>
<dbReference type="PROSITE" id="PS50021">
    <property type="entry name" value="CH"/>
    <property type="match status" value="1"/>
</dbReference>
<feature type="compositionally biased region" description="Polar residues" evidence="1">
    <location>
        <begin position="174"/>
        <end position="196"/>
    </location>
</feature>
<dbReference type="PANTHER" id="PTHR46756:SF18">
    <property type="entry name" value="GAS2-LIKE PROTEIN PICKLED EGGS"/>
    <property type="match status" value="1"/>
</dbReference>
<protein>
    <submittedName>
        <fullName evidence="3">Calponin homology domain-containing protein</fullName>
    </submittedName>
</protein>
<comment type="caution">
    <text evidence="3">The sequence shown here is derived from an EMBL/GenBank/DDBJ whole genome shotgun (WGS) entry which is preliminary data.</text>
</comment>
<sequence>MNVNNSSSFRELDDVFLQSQARIWLGEVLRTRFDEEVSISDLLSDGELLFEVSKELWNMLLVKYMELKNFKGRMFIPVDTRKSSGRYRPYSNVDSFLKVCKVLGLSGVDLFSPSDVVEKKDTRKVCICIRSLSMKARSKQLKVPDFDVVTKTVAMPTDVVGCIRRSLELSTSSVTQGHIQNARSKSRQKSPLASHQQDGDEACLEESDEVKSNYSETSYADFLYLESGESQETANKYVLTQGLEQADTRNQETDKFLHTTGSAESCLLQYPNSDNELDEITSPVYESRLIVSNEFTPINQGAKFWHDNGKYTLSPLNIEEVDHRLYLSDMISFRIPTPVSFQMSEECLCVSCMGTKSHDSDTTPVASMCRIWRKFPDASLTSSGSSVVGRVLDFDFDAMFEPDNLRTLVSSTSDFQQRTELEISDSFSPCWDDAKSHCSVDQDIESLNHISSTQKDLADSLVLVKDNVPNFAEGIQKTVNNKLFQGSEMDDSKLNDKVDCICNDHVAAKLSERSDSFIEHGSGKGFGNVKKEGDPLCTDQSDDVHCYAEDTTKAASKDVRKEDDIDCLTEVNANGNNKKVVKTEKRATHFAPLLKTVAKGSALIGILFLLHFRNMRDRNANGKSTWKKSRQIHWKSSGVVFSGGTGENGSRIYPVEKLNFVD</sequence>
<dbReference type="GO" id="GO:0051764">
    <property type="term" value="P:actin crosslink formation"/>
    <property type="evidence" value="ECO:0007669"/>
    <property type="project" value="TreeGrafter"/>
</dbReference>
<name>A0A2U1PZE2_ARTAN</name>
<feature type="compositionally biased region" description="Acidic residues" evidence="1">
    <location>
        <begin position="199"/>
        <end position="208"/>
    </location>
</feature>
<dbReference type="AlphaFoldDB" id="A0A2U1PZE2"/>
<feature type="region of interest" description="Disordered" evidence="1">
    <location>
        <begin position="174"/>
        <end position="210"/>
    </location>
</feature>
<dbReference type="SUPFAM" id="SSF47576">
    <property type="entry name" value="Calponin-homology domain, CH-domain"/>
    <property type="match status" value="1"/>
</dbReference>
<dbReference type="STRING" id="35608.A0A2U1PZE2"/>
<dbReference type="GO" id="GO:0051015">
    <property type="term" value="F:actin filament binding"/>
    <property type="evidence" value="ECO:0007669"/>
    <property type="project" value="TreeGrafter"/>
</dbReference>
<gene>
    <name evidence="3" type="ORF">CTI12_AA093190</name>
</gene>
<dbReference type="OrthoDB" id="21595at2759"/>